<evidence type="ECO:0000256" key="2">
    <source>
        <dbReference type="SAM" id="MobiDB-lite"/>
    </source>
</evidence>
<name>A0A5J4VQA3_9EUKA</name>
<keyword evidence="1" id="KW-0175">Coiled coil</keyword>
<organism evidence="3 4">
    <name type="scientific">Streblomastix strix</name>
    <dbReference type="NCBI Taxonomy" id="222440"/>
    <lineage>
        <taxon>Eukaryota</taxon>
        <taxon>Metamonada</taxon>
        <taxon>Preaxostyla</taxon>
        <taxon>Oxymonadida</taxon>
        <taxon>Streblomastigidae</taxon>
        <taxon>Streblomastix</taxon>
    </lineage>
</organism>
<sequence>MSAQELKENIRRFGEGLINVSIFIQRHVRHEHLTVNEWKAFWREVETDLYLDSVRMDLDEDDNHQHHHKHDHVHDSKHEHDEERNGINDQLDLGRGRKRRRVISCEGSGNGQNNDDWAEGLHREVEVQQFRQFRVFSNKREQALPPVQTVTGTPFYMPNVRTAQKVAFRTANDISPNVDEESSVSWTSPESIYQERNTPITNFRTAQQLLAQQDNQEQLNQQINIQFQQKINQLHEVNREIKVQLQDATVNNTNNEQRQQVDVINLELNTQQNIQNIPVNEQGNINNGNQEPTQISATHTPQTKSPDNLQHQQTGQNDDLNNMAEQNPFQLTQGFPGLLNLTHQTSLSETGSLNEQQQQLSFSLSPSSSSSITQTKLNQQPNQKQSLFVTDSNNQFIRGIQQSKYISVEETVNHLPLLSEDPNRQVEIKVYTREQVQYLNKMEQNGKFQNMISGTMNKFQNDSNEDDVMKLRMEILKMLSSEEQQRIKGGFGPEMRLTSFYESQIQRKISELNNHAIHIDMGWDFGNGTGEYQDEFQEDFVNESQQIETRPLTKIIRNTSVGNISGVIKIRETSKYKHNCTAIIRC</sequence>
<feature type="compositionally biased region" description="Polar residues" evidence="2">
    <location>
        <begin position="292"/>
        <end position="323"/>
    </location>
</feature>
<dbReference type="AlphaFoldDB" id="A0A5J4VQA3"/>
<evidence type="ECO:0000313" key="4">
    <source>
        <dbReference type="Proteomes" id="UP000324800"/>
    </source>
</evidence>
<dbReference type="EMBL" id="SNRW01005548">
    <property type="protein sequence ID" value="KAA6384848.1"/>
    <property type="molecule type" value="Genomic_DNA"/>
</dbReference>
<feature type="region of interest" description="Disordered" evidence="2">
    <location>
        <begin position="349"/>
        <end position="386"/>
    </location>
</feature>
<feature type="region of interest" description="Disordered" evidence="2">
    <location>
        <begin position="279"/>
        <end position="323"/>
    </location>
</feature>
<proteinExistence type="predicted"/>
<reference evidence="3 4" key="1">
    <citation type="submission" date="2019-03" db="EMBL/GenBank/DDBJ databases">
        <title>Single cell metagenomics reveals metabolic interactions within the superorganism composed of flagellate Streblomastix strix and complex community of Bacteroidetes bacteria on its surface.</title>
        <authorList>
            <person name="Treitli S.C."/>
            <person name="Kolisko M."/>
            <person name="Husnik F."/>
            <person name="Keeling P."/>
            <person name="Hampl V."/>
        </authorList>
    </citation>
    <scope>NUCLEOTIDE SEQUENCE [LARGE SCALE GENOMIC DNA]</scope>
    <source>
        <strain evidence="3">ST1C</strain>
    </source>
</reference>
<evidence type="ECO:0000313" key="3">
    <source>
        <dbReference type="EMBL" id="KAA6384848.1"/>
    </source>
</evidence>
<feature type="region of interest" description="Disordered" evidence="2">
    <location>
        <begin position="62"/>
        <end position="95"/>
    </location>
</feature>
<feature type="compositionally biased region" description="Basic and acidic residues" evidence="2">
    <location>
        <begin position="72"/>
        <end position="86"/>
    </location>
</feature>
<accession>A0A5J4VQA3</accession>
<feature type="coiled-coil region" evidence="1">
    <location>
        <begin position="206"/>
        <end position="240"/>
    </location>
</feature>
<protein>
    <submittedName>
        <fullName evidence="3">Uncharacterized protein</fullName>
    </submittedName>
</protein>
<feature type="compositionally biased region" description="Low complexity" evidence="2">
    <location>
        <begin position="280"/>
        <end position="291"/>
    </location>
</feature>
<comment type="caution">
    <text evidence="3">The sequence shown here is derived from an EMBL/GenBank/DDBJ whole genome shotgun (WGS) entry which is preliminary data.</text>
</comment>
<feature type="compositionally biased region" description="Low complexity" evidence="2">
    <location>
        <begin position="352"/>
        <end position="371"/>
    </location>
</feature>
<feature type="compositionally biased region" description="Polar residues" evidence="2">
    <location>
        <begin position="372"/>
        <end position="386"/>
    </location>
</feature>
<gene>
    <name evidence="3" type="ORF">EZS28_019629</name>
</gene>
<dbReference type="Proteomes" id="UP000324800">
    <property type="component" value="Unassembled WGS sequence"/>
</dbReference>
<evidence type="ECO:0000256" key="1">
    <source>
        <dbReference type="SAM" id="Coils"/>
    </source>
</evidence>